<dbReference type="OMA" id="RFLARCY"/>
<accession>A0A1D9Q1S2</accession>
<sequence>MGSYTKQTPAQLAASVGKFFGWQRTSRLELSKEMVSITVGKDKDAQKFLVHSDLITYHHPRLFCDVRMSKVGNEILRGYFDVYQQLHPEVFIGLLQFAYHGKFLPETPLEILWQLYIYAENRRLIDVEDILMNRIVSTYKNNKPSIFPDARHMQLGYSNTRKDSAARRFLTMCYAHLLNRNTQFPAHPICYNEALADAAKNVDGLLLETLNLMKWRGTSYDADKDARDASPCLYHHHAWGTKCPNFQEKA</sequence>
<dbReference type="OrthoDB" id="3531291at2759"/>
<name>A0A1D9Q1S2_SCLS1</name>
<evidence type="ECO:0000313" key="2">
    <source>
        <dbReference type="Proteomes" id="UP000177798"/>
    </source>
</evidence>
<dbReference type="AlphaFoldDB" id="A0A1D9Q1S2"/>
<dbReference type="Proteomes" id="UP000177798">
    <property type="component" value="Chromosome 4"/>
</dbReference>
<dbReference type="KEGG" id="ssl:SS1G_02661"/>
<organism evidence="1 2">
    <name type="scientific">Sclerotinia sclerotiorum (strain ATCC 18683 / 1980 / Ss-1)</name>
    <name type="common">White mold</name>
    <name type="synonym">Whetzelinia sclerotiorum</name>
    <dbReference type="NCBI Taxonomy" id="665079"/>
    <lineage>
        <taxon>Eukaryota</taxon>
        <taxon>Fungi</taxon>
        <taxon>Dikarya</taxon>
        <taxon>Ascomycota</taxon>
        <taxon>Pezizomycotina</taxon>
        <taxon>Leotiomycetes</taxon>
        <taxon>Helotiales</taxon>
        <taxon>Sclerotiniaceae</taxon>
        <taxon>Sclerotinia</taxon>
    </lineage>
</organism>
<dbReference type="RefSeq" id="XP_001596441.1">
    <property type="nucleotide sequence ID" value="XM_001596391.1"/>
</dbReference>
<dbReference type="VEuPathDB" id="FungiDB:sscle_04g036260"/>
<evidence type="ECO:0008006" key="3">
    <source>
        <dbReference type="Google" id="ProtNLM"/>
    </source>
</evidence>
<dbReference type="EMBL" id="CP017817">
    <property type="protein sequence ID" value="APA08856.1"/>
    <property type="molecule type" value="Genomic_DNA"/>
</dbReference>
<evidence type="ECO:0000313" key="1">
    <source>
        <dbReference type="EMBL" id="APA08856.1"/>
    </source>
</evidence>
<protein>
    <recommendedName>
        <fullName evidence="3">BTB domain-containing protein</fullName>
    </recommendedName>
</protein>
<reference evidence="2" key="1">
    <citation type="journal article" date="2017" name="Genome Biol. Evol.">
        <title>The complete genome sequence of the phytopathogenic fungus Sclerotinia sclerotiorum reveals insights into the genome architecture of broad host range pathogens.</title>
        <authorList>
            <person name="Derbyshire M."/>
            <person name="Denton-Giles M."/>
            <person name="Hegedus D."/>
            <person name="Seifbarghy S."/>
            <person name="Rollins J."/>
            <person name="van Kan J."/>
            <person name="Seidl M.F."/>
            <person name="Faino L."/>
            <person name="Mbengue M."/>
            <person name="Navaud O."/>
            <person name="Raffaele S."/>
            <person name="Hammond-Kosack K."/>
            <person name="Heard S."/>
            <person name="Oliver R."/>
        </authorList>
    </citation>
    <scope>NUCLEOTIDE SEQUENCE [LARGE SCALE GENOMIC DNA]</scope>
    <source>
        <strain evidence="2">ATCC 18683 / 1980 / Ss-1</strain>
    </source>
</reference>
<gene>
    <name evidence="1" type="ORF">sscle_04g036260</name>
</gene>
<proteinExistence type="predicted"/>